<keyword evidence="4" id="KW-1185">Reference proteome</keyword>
<dbReference type="Pfam" id="PF03448">
    <property type="entry name" value="MgtE_N"/>
    <property type="match status" value="1"/>
</dbReference>
<comment type="caution">
    <text evidence="3">The sequence shown here is derived from an EMBL/GenBank/DDBJ whole genome shotgun (WGS) entry which is preliminary data.</text>
</comment>
<dbReference type="SMART" id="SM00116">
    <property type="entry name" value="CBS"/>
    <property type="match status" value="1"/>
</dbReference>
<dbReference type="InterPro" id="IPR000644">
    <property type="entry name" value="CBS_dom"/>
</dbReference>
<dbReference type="EMBL" id="BJTG01000002">
    <property type="protein sequence ID" value="GEJ56335.1"/>
    <property type="molecule type" value="Genomic_DNA"/>
</dbReference>
<dbReference type="PROSITE" id="PS51371">
    <property type="entry name" value="CBS"/>
    <property type="match status" value="1"/>
</dbReference>
<dbReference type="PANTHER" id="PTHR43773:SF1">
    <property type="entry name" value="MAGNESIUM TRANSPORTER MGTE"/>
    <property type="match status" value="1"/>
</dbReference>
<dbReference type="SMART" id="SM00924">
    <property type="entry name" value="MgtE_N"/>
    <property type="match status" value="1"/>
</dbReference>
<dbReference type="PANTHER" id="PTHR43773">
    <property type="entry name" value="MAGNESIUM TRANSPORTER MGTE"/>
    <property type="match status" value="1"/>
</dbReference>
<dbReference type="AlphaFoldDB" id="A0A7I9VIY9"/>
<proteinExistence type="predicted"/>
<evidence type="ECO:0000313" key="3">
    <source>
        <dbReference type="EMBL" id="GEJ56335.1"/>
    </source>
</evidence>
<name>A0A7I9VIY9_9BACT</name>
<sequence>MSTSIPSSGNGDPRFLFLSELLGRAVVGADGARAGKLVDLVVHTGEPYPPAITAVLAAGKERREVPWAAVAEVTGDAIHLAPGAPSTAAVAEHGPDRLSVREDLLDRQIVDVEGAKLVRVNDVHFLVTRGQLRVAHVDVGFRGLVRRLGWERAVDRAVRTVRPAAHYLVADQLLPWKLVQPLDSAPGRVRIEVAQRALAQIHPADLAEIMEELDRGQRGRLLQRLDAETAAETLEEAPPEVTAQLLEEVPPDKAADILEEMAPDEAADVLGELPHEARQELLGAMERPEAREVQRLLGYAPDSAGGLMTPDRIELRPEETVADALAQIRRRADDLPLVYEIFLTERSGLLVGECNLRDLLLAEPAARLASIAREPPATVEPSARLRDVADAAAKYNLVSVPVVDELGVLQGMVTVDDILSEVLDDR</sequence>
<evidence type="ECO:0000259" key="2">
    <source>
        <dbReference type="PROSITE" id="PS51371"/>
    </source>
</evidence>
<organism evidence="3 4">
    <name type="scientific">Anaeromyxobacter diazotrophicus</name>
    <dbReference type="NCBI Taxonomy" id="2590199"/>
    <lineage>
        <taxon>Bacteria</taxon>
        <taxon>Pseudomonadati</taxon>
        <taxon>Myxococcota</taxon>
        <taxon>Myxococcia</taxon>
        <taxon>Myxococcales</taxon>
        <taxon>Cystobacterineae</taxon>
        <taxon>Anaeromyxobacteraceae</taxon>
        <taxon>Anaeromyxobacter</taxon>
    </lineage>
</organism>
<dbReference type="InterPro" id="IPR006668">
    <property type="entry name" value="Mg_transptr_MgtE_intracell_dom"/>
</dbReference>
<dbReference type="Proteomes" id="UP000503640">
    <property type="component" value="Unassembled WGS sequence"/>
</dbReference>
<dbReference type="InterPro" id="IPR046342">
    <property type="entry name" value="CBS_dom_sf"/>
</dbReference>
<dbReference type="RefSeq" id="WP_176063710.1">
    <property type="nucleotide sequence ID" value="NZ_BJTG01000002.1"/>
</dbReference>
<dbReference type="GO" id="GO:0016020">
    <property type="term" value="C:membrane"/>
    <property type="evidence" value="ECO:0007669"/>
    <property type="project" value="InterPro"/>
</dbReference>
<dbReference type="CDD" id="cd04606">
    <property type="entry name" value="CBS_pair_Mg_transporter"/>
    <property type="match status" value="1"/>
</dbReference>
<dbReference type="InterPro" id="IPR011033">
    <property type="entry name" value="PRC_barrel-like_sf"/>
</dbReference>
<dbReference type="Pfam" id="PF00571">
    <property type="entry name" value="CBS"/>
    <property type="match status" value="1"/>
</dbReference>
<gene>
    <name evidence="3" type="ORF">AMYX_10760</name>
</gene>
<dbReference type="Gene3D" id="1.25.60.10">
    <property type="entry name" value="MgtE N-terminal domain-like"/>
    <property type="match status" value="1"/>
</dbReference>
<evidence type="ECO:0000256" key="1">
    <source>
        <dbReference type="PROSITE-ProRule" id="PRU00703"/>
    </source>
</evidence>
<dbReference type="SUPFAM" id="SSF54631">
    <property type="entry name" value="CBS-domain pair"/>
    <property type="match status" value="1"/>
</dbReference>
<dbReference type="SUPFAM" id="SSF50346">
    <property type="entry name" value="PRC-barrel domain"/>
    <property type="match status" value="1"/>
</dbReference>
<dbReference type="GO" id="GO:0015095">
    <property type="term" value="F:magnesium ion transmembrane transporter activity"/>
    <property type="evidence" value="ECO:0007669"/>
    <property type="project" value="InterPro"/>
</dbReference>
<dbReference type="InterPro" id="IPR038076">
    <property type="entry name" value="MgtE_N_sf"/>
</dbReference>
<dbReference type="InterPro" id="IPR006669">
    <property type="entry name" value="MgtE_transporter"/>
</dbReference>
<accession>A0A7I9VIY9</accession>
<keyword evidence="1" id="KW-0129">CBS domain</keyword>
<dbReference type="InterPro" id="IPR027275">
    <property type="entry name" value="PRC-brl_dom"/>
</dbReference>
<protein>
    <submittedName>
        <fullName evidence="3">Membrane protein</fullName>
    </submittedName>
</protein>
<reference evidence="4" key="1">
    <citation type="journal article" date="2020" name="Appl. Environ. Microbiol.">
        <title>Diazotrophic Anaeromyxobacter Isolates from Soils.</title>
        <authorList>
            <person name="Masuda Y."/>
            <person name="Yamanaka H."/>
            <person name="Xu Z.X."/>
            <person name="Shiratori Y."/>
            <person name="Aono T."/>
            <person name="Amachi S."/>
            <person name="Senoo K."/>
            <person name="Itoh H."/>
        </authorList>
    </citation>
    <scope>NUCLEOTIDE SEQUENCE [LARGE SCALE GENOMIC DNA]</scope>
    <source>
        <strain evidence="4">R267</strain>
    </source>
</reference>
<feature type="domain" description="CBS" evidence="2">
    <location>
        <begin position="371"/>
        <end position="426"/>
    </location>
</feature>
<evidence type="ECO:0000313" key="4">
    <source>
        <dbReference type="Proteomes" id="UP000503640"/>
    </source>
</evidence>
<dbReference type="Pfam" id="PF05239">
    <property type="entry name" value="PRC"/>
    <property type="match status" value="1"/>
</dbReference>
<dbReference type="Gene3D" id="3.10.580.10">
    <property type="entry name" value="CBS-domain"/>
    <property type="match status" value="1"/>
</dbReference>
<dbReference type="SUPFAM" id="SSF158791">
    <property type="entry name" value="MgtE N-terminal domain-like"/>
    <property type="match status" value="1"/>
</dbReference>